<feature type="transmembrane region" description="Helical" evidence="1">
    <location>
        <begin position="16"/>
        <end position="35"/>
    </location>
</feature>
<geneLocation type="plasmid" evidence="3 4">
    <name>p1</name>
</geneLocation>
<dbReference type="RefSeq" id="WP_059399193.1">
    <property type="nucleotide sequence ID" value="NZ_CP012915.1"/>
</dbReference>
<dbReference type="EMBL" id="CP032340">
    <property type="protein sequence ID" value="QCO11470.1"/>
    <property type="molecule type" value="Genomic_DNA"/>
</dbReference>
<evidence type="ECO:0000313" key="3">
    <source>
        <dbReference type="EMBL" id="QCO11470.1"/>
    </source>
</evidence>
<keyword evidence="1" id="KW-1133">Transmembrane helix</keyword>
<dbReference type="Proteomes" id="UP000298774">
    <property type="component" value="Plasmid p1"/>
</dbReference>
<proteinExistence type="predicted"/>
<keyword evidence="3" id="KW-0614">Plasmid</keyword>
<protein>
    <submittedName>
        <fullName evidence="3">DUF3429 domain-containing protein</fullName>
    </submittedName>
</protein>
<feature type="transmembrane region" description="Helical" evidence="1">
    <location>
        <begin position="137"/>
        <end position="156"/>
    </location>
</feature>
<dbReference type="PANTHER" id="PTHR15887:SF1">
    <property type="entry name" value="TRANSMEMBRANE PROTEIN 69"/>
    <property type="match status" value="1"/>
</dbReference>
<dbReference type="AlphaFoldDB" id="A0A0P0F820"/>
<evidence type="ECO:0000313" key="2">
    <source>
        <dbReference type="EMBL" id="MDX5951274.1"/>
    </source>
</evidence>
<feature type="transmembrane region" description="Helical" evidence="1">
    <location>
        <begin position="84"/>
        <end position="117"/>
    </location>
</feature>
<dbReference type="KEGG" id="abf:AMK58_16375"/>
<accession>A0A0P0F820</accession>
<organism evidence="3 4">
    <name type="scientific">Azospirillum brasilense</name>
    <dbReference type="NCBI Taxonomy" id="192"/>
    <lineage>
        <taxon>Bacteria</taxon>
        <taxon>Pseudomonadati</taxon>
        <taxon>Pseudomonadota</taxon>
        <taxon>Alphaproteobacteria</taxon>
        <taxon>Rhodospirillales</taxon>
        <taxon>Azospirillaceae</taxon>
        <taxon>Azospirillum</taxon>
    </lineage>
</organism>
<reference evidence="2 5" key="2">
    <citation type="submission" date="2023-11" db="EMBL/GenBank/DDBJ databases">
        <title>MicrobeMod: A computational toolkit for identifying prokaryotic methylation and restriction-modification with nanopore sequencing.</title>
        <authorList>
            <person name="Crits-Christoph A."/>
            <person name="Kang S.C."/>
            <person name="Lee H."/>
            <person name="Ostrov N."/>
        </authorList>
    </citation>
    <scope>NUCLEOTIDE SEQUENCE [LARGE SCALE GENOMIC DNA]</scope>
    <source>
        <strain evidence="2 5">ATCC 29145</strain>
    </source>
</reference>
<dbReference type="PANTHER" id="PTHR15887">
    <property type="entry name" value="TRANSMEMBRANE PROTEIN 69"/>
    <property type="match status" value="1"/>
</dbReference>
<evidence type="ECO:0000313" key="5">
    <source>
        <dbReference type="Proteomes" id="UP001277471"/>
    </source>
</evidence>
<dbReference type="Pfam" id="PF11911">
    <property type="entry name" value="DUF3429"/>
    <property type="match status" value="1"/>
</dbReference>
<name>A0A0P0F820_AZOBR</name>
<dbReference type="EMBL" id="JAWXYC010000003">
    <property type="protein sequence ID" value="MDX5951274.1"/>
    <property type="molecule type" value="Genomic_DNA"/>
</dbReference>
<reference evidence="3 4" key="1">
    <citation type="submission" date="2018-09" db="EMBL/GenBank/DDBJ databases">
        <title>Whole genome based analysis of evolution and adaptive divergence in Indian and Brazilian strains of Azospirillum brasilense.</title>
        <authorList>
            <person name="Singh C."/>
            <person name="Tripathi A.K."/>
        </authorList>
    </citation>
    <scope>NUCLEOTIDE SEQUENCE [LARGE SCALE GENOMIC DNA]</scope>
    <source>
        <strain evidence="3 4">MTCC4038</strain>
        <plasmid evidence="3 4">p1</plasmid>
    </source>
</reference>
<sequence>MGALSFEDRRASVVRLLSYGGLVPFVGGTALAWMAEGDRQAAVVRAVVVYAVSILSFIGAIHWGRVLSGREGAGRDGGTSGPAWLAWGVAPSLLGWGATLLPSGLTVPALILSFLLAWAVDRSAAADGRYPRWFGTLRTRLTIVVCLTLAALIPLAG</sequence>
<evidence type="ECO:0000313" key="4">
    <source>
        <dbReference type="Proteomes" id="UP000298774"/>
    </source>
</evidence>
<feature type="transmembrane region" description="Helical" evidence="1">
    <location>
        <begin position="42"/>
        <end position="64"/>
    </location>
</feature>
<keyword evidence="1" id="KW-0472">Membrane</keyword>
<gene>
    <name evidence="3" type="ORF">D3868_21040</name>
    <name evidence="2" type="ORF">SIM66_08710</name>
</gene>
<keyword evidence="1" id="KW-0812">Transmembrane</keyword>
<dbReference type="InterPro" id="IPR021836">
    <property type="entry name" value="DUF3429"/>
</dbReference>
<evidence type="ECO:0000256" key="1">
    <source>
        <dbReference type="SAM" id="Phobius"/>
    </source>
</evidence>
<dbReference type="GeneID" id="56453147"/>
<keyword evidence="5" id="KW-1185">Reference proteome</keyword>
<dbReference type="Proteomes" id="UP001277471">
    <property type="component" value="Unassembled WGS sequence"/>
</dbReference>